<dbReference type="SUPFAM" id="SSF54427">
    <property type="entry name" value="NTF2-like"/>
    <property type="match status" value="1"/>
</dbReference>
<dbReference type="Gene3D" id="3.10.450.50">
    <property type="match status" value="1"/>
</dbReference>
<protein>
    <submittedName>
        <fullName evidence="2">Nuclear transport factor 2 family protein</fullName>
    </submittedName>
</protein>
<name>A0ABW4ZNN7_9SPHI</name>
<feature type="chain" id="PRO_5045104412" evidence="1">
    <location>
        <begin position="22"/>
        <end position="141"/>
    </location>
</feature>
<evidence type="ECO:0000256" key="1">
    <source>
        <dbReference type="SAM" id="SignalP"/>
    </source>
</evidence>
<proteinExistence type="predicted"/>
<dbReference type="EMBL" id="JBHUHZ010000002">
    <property type="protein sequence ID" value="MFD2163472.1"/>
    <property type="molecule type" value="Genomic_DNA"/>
</dbReference>
<dbReference type="RefSeq" id="WP_255900815.1">
    <property type="nucleotide sequence ID" value="NZ_JAFMZO010000002.1"/>
</dbReference>
<dbReference type="Proteomes" id="UP001597387">
    <property type="component" value="Unassembled WGS sequence"/>
</dbReference>
<feature type="signal peptide" evidence="1">
    <location>
        <begin position="1"/>
        <end position="21"/>
    </location>
</feature>
<keyword evidence="1" id="KW-0732">Signal</keyword>
<organism evidence="2 3">
    <name type="scientific">Paradesertivirga mongoliensis</name>
    <dbReference type="NCBI Taxonomy" id="2100740"/>
    <lineage>
        <taxon>Bacteria</taxon>
        <taxon>Pseudomonadati</taxon>
        <taxon>Bacteroidota</taxon>
        <taxon>Sphingobacteriia</taxon>
        <taxon>Sphingobacteriales</taxon>
        <taxon>Sphingobacteriaceae</taxon>
        <taxon>Paradesertivirga</taxon>
    </lineage>
</organism>
<sequence>MKTLKTLTAALLFAISSTAFANDETSHYKLKMDYAVQTYVDAVWHGELTGLNEILDKDVKFTFTRNEKIFNYGKNDLLKFLKSMENVKQNCVTKTSIIEADSTQTIVKVAMKYKNFTRINYLSLANTAKGWKITNITSTFI</sequence>
<evidence type="ECO:0000313" key="3">
    <source>
        <dbReference type="Proteomes" id="UP001597387"/>
    </source>
</evidence>
<dbReference type="InterPro" id="IPR039437">
    <property type="entry name" value="FrzH/put_lumazine-bd"/>
</dbReference>
<reference evidence="3" key="1">
    <citation type="journal article" date="2019" name="Int. J. Syst. Evol. Microbiol.">
        <title>The Global Catalogue of Microorganisms (GCM) 10K type strain sequencing project: providing services to taxonomists for standard genome sequencing and annotation.</title>
        <authorList>
            <consortium name="The Broad Institute Genomics Platform"/>
            <consortium name="The Broad Institute Genome Sequencing Center for Infectious Disease"/>
            <person name="Wu L."/>
            <person name="Ma J."/>
        </authorList>
    </citation>
    <scope>NUCLEOTIDE SEQUENCE [LARGE SCALE GENOMIC DNA]</scope>
    <source>
        <strain evidence="3">KCTC 42217</strain>
    </source>
</reference>
<evidence type="ECO:0000313" key="2">
    <source>
        <dbReference type="EMBL" id="MFD2163472.1"/>
    </source>
</evidence>
<keyword evidence="3" id="KW-1185">Reference proteome</keyword>
<dbReference type="Pfam" id="PF12893">
    <property type="entry name" value="Lumazine_bd_2"/>
    <property type="match status" value="1"/>
</dbReference>
<gene>
    <name evidence="2" type="ORF">ACFSJU_13775</name>
</gene>
<dbReference type="InterPro" id="IPR032710">
    <property type="entry name" value="NTF2-like_dom_sf"/>
</dbReference>
<comment type="caution">
    <text evidence="2">The sequence shown here is derived from an EMBL/GenBank/DDBJ whole genome shotgun (WGS) entry which is preliminary data.</text>
</comment>
<accession>A0ABW4ZNN7</accession>